<evidence type="ECO:0000256" key="2">
    <source>
        <dbReference type="SAM" id="SignalP"/>
    </source>
</evidence>
<dbReference type="RefSeq" id="XP_011072295.1">
    <property type="nucleotide sequence ID" value="XM_011073993.1"/>
</dbReference>
<dbReference type="KEGG" id="sind:105157581"/>
<feature type="compositionally biased region" description="Low complexity" evidence="1">
    <location>
        <begin position="108"/>
        <end position="132"/>
    </location>
</feature>
<feature type="chain" id="PRO_5027016995" evidence="2">
    <location>
        <begin position="25"/>
        <end position="132"/>
    </location>
</feature>
<dbReference type="AlphaFoldDB" id="A0A6I9SR27"/>
<dbReference type="InParanoid" id="A0A6I9SR27"/>
<reference evidence="4" key="1">
    <citation type="submission" date="2025-08" db="UniProtKB">
        <authorList>
            <consortium name="RefSeq"/>
        </authorList>
    </citation>
    <scope>IDENTIFICATION</scope>
</reference>
<sequence>MSEANSSIAVMLVLMLAYAGQASASFKDCFKICALGCVISPNKPACIVKCIAKCIILPPSATGLDYCKLGCAVDQCTVFQSDSNKVDDCVTKCETGKCSLFRLETAASPVSTSPEKSSPSPSRTPAPSSTGQ</sequence>
<gene>
    <name evidence="4" type="primary">LOC105157581</name>
</gene>
<dbReference type="Proteomes" id="UP000504604">
    <property type="component" value="Linkage group LG3"/>
</dbReference>
<dbReference type="InterPro" id="IPR038975">
    <property type="entry name" value="THNL"/>
</dbReference>
<keyword evidence="2" id="KW-0732">Signal</keyword>
<name>A0A6I9SR27_SESIN</name>
<evidence type="ECO:0000256" key="1">
    <source>
        <dbReference type="SAM" id="MobiDB-lite"/>
    </source>
</evidence>
<evidence type="ECO:0000313" key="4">
    <source>
        <dbReference type="RefSeq" id="XP_011072295.1"/>
    </source>
</evidence>
<dbReference type="Gramene" id="SIN_1005062.t">
    <property type="protein sequence ID" value="SIN_1005062.t"/>
    <property type="gene ID" value="SIN_1005062"/>
</dbReference>
<dbReference type="OrthoDB" id="904955at2759"/>
<accession>A0A6I9SR27</accession>
<evidence type="ECO:0000313" key="3">
    <source>
        <dbReference type="Proteomes" id="UP000504604"/>
    </source>
</evidence>
<dbReference type="PANTHER" id="PTHR36312">
    <property type="entry name" value="THIONIN-LIKE PROTEIN 1"/>
    <property type="match status" value="1"/>
</dbReference>
<keyword evidence="3" id="KW-1185">Reference proteome</keyword>
<proteinExistence type="predicted"/>
<organism evidence="3 4">
    <name type="scientific">Sesamum indicum</name>
    <name type="common">Oriental sesame</name>
    <name type="synonym">Sesamum orientale</name>
    <dbReference type="NCBI Taxonomy" id="4182"/>
    <lineage>
        <taxon>Eukaryota</taxon>
        <taxon>Viridiplantae</taxon>
        <taxon>Streptophyta</taxon>
        <taxon>Embryophyta</taxon>
        <taxon>Tracheophyta</taxon>
        <taxon>Spermatophyta</taxon>
        <taxon>Magnoliopsida</taxon>
        <taxon>eudicotyledons</taxon>
        <taxon>Gunneridae</taxon>
        <taxon>Pentapetalae</taxon>
        <taxon>asterids</taxon>
        <taxon>lamiids</taxon>
        <taxon>Lamiales</taxon>
        <taxon>Pedaliaceae</taxon>
        <taxon>Sesamum</taxon>
    </lineage>
</organism>
<feature type="signal peptide" evidence="2">
    <location>
        <begin position="1"/>
        <end position="24"/>
    </location>
</feature>
<protein>
    <submittedName>
        <fullName evidence="4">Protein TAP1-like</fullName>
    </submittedName>
</protein>
<dbReference type="GeneID" id="105157581"/>
<dbReference type="PANTHER" id="PTHR36312:SF1">
    <property type="entry name" value="OS01G0594500 PROTEIN"/>
    <property type="match status" value="1"/>
</dbReference>
<feature type="region of interest" description="Disordered" evidence="1">
    <location>
        <begin position="106"/>
        <end position="132"/>
    </location>
</feature>